<dbReference type="InterPro" id="IPR000639">
    <property type="entry name" value="Epox_hydrolase-like"/>
</dbReference>
<keyword evidence="3" id="KW-1185">Reference proteome</keyword>
<dbReference type="PANTHER" id="PTHR43194">
    <property type="entry name" value="HYDROLASE ALPHA/BETA FOLD FAMILY"/>
    <property type="match status" value="1"/>
</dbReference>
<accession>A0A8J3VG01</accession>
<sequence>MPYSEPFQGFRIAFDRHGFGQSVVLLHGWPGDRTDYDELVPMLADQADVIVPDLRGFGESDKHLADAEEFYSGMAQASAVIALLEQLGVSGAVVAGYDIGSFIAQCAARMRPDLVRALVVSPPLPGAGRRVLDLEAVKEFWYTSFHQLQLADDLVDGDPAAVRAYLRHFWDHWSGPRYAIAKSRLDHLTRVYSPPGSFTASIMWYRSSGNPVTAYAHEQTPAADDRLSTPTRVLWQEHDPIFPVAWADRLGDFFTAHRFDRLAGVGHFTPLEATDTFAAAIRDFLTA</sequence>
<proteinExistence type="predicted"/>
<name>A0A8J3VG01_9ACTN</name>
<keyword evidence="2" id="KW-0378">Hydrolase</keyword>
<dbReference type="PANTHER" id="PTHR43194:SF2">
    <property type="entry name" value="PEROXISOMAL MEMBRANE PROTEIN LPX1"/>
    <property type="match status" value="1"/>
</dbReference>
<dbReference type="InterPro" id="IPR050228">
    <property type="entry name" value="Carboxylesterase_BioH"/>
</dbReference>
<dbReference type="Pfam" id="PF00561">
    <property type="entry name" value="Abhydrolase_1"/>
    <property type="match status" value="1"/>
</dbReference>
<dbReference type="RefSeq" id="WP_203948042.1">
    <property type="nucleotide sequence ID" value="NZ_BOOR01000057.1"/>
</dbReference>
<protein>
    <submittedName>
        <fullName evidence="2">Hydrolase</fullName>
    </submittedName>
</protein>
<dbReference type="SUPFAM" id="SSF53474">
    <property type="entry name" value="alpha/beta-Hydrolases"/>
    <property type="match status" value="1"/>
</dbReference>
<evidence type="ECO:0000313" key="2">
    <source>
        <dbReference type="EMBL" id="GII57930.1"/>
    </source>
</evidence>
<dbReference type="AlphaFoldDB" id="A0A8J3VG01"/>
<evidence type="ECO:0000313" key="3">
    <source>
        <dbReference type="Proteomes" id="UP000605992"/>
    </source>
</evidence>
<reference evidence="2" key="1">
    <citation type="submission" date="2021-01" db="EMBL/GenBank/DDBJ databases">
        <title>Whole genome shotgun sequence of Planotetraspora thailandica NBRC 104271.</title>
        <authorList>
            <person name="Komaki H."/>
            <person name="Tamura T."/>
        </authorList>
    </citation>
    <scope>NUCLEOTIDE SEQUENCE</scope>
    <source>
        <strain evidence="2">NBRC 104271</strain>
    </source>
</reference>
<dbReference type="GO" id="GO:0016787">
    <property type="term" value="F:hydrolase activity"/>
    <property type="evidence" value="ECO:0007669"/>
    <property type="project" value="UniProtKB-KW"/>
</dbReference>
<dbReference type="Proteomes" id="UP000605992">
    <property type="component" value="Unassembled WGS sequence"/>
</dbReference>
<dbReference type="PRINTS" id="PR00412">
    <property type="entry name" value="EPOXHYDRLASE"/>
</dbReference>
<dbReference type="EMBL" id="BOOR01000057">
    <property type="protein sequence ID" value="GII57930.1"/>
    <property type="molecule type" value="Genomic_DNA"/>
</dbReference>
<dbReference type="Gene3D" id="3.40.50.1820">
    <property type="entry name" value="alpha/beta hydrolase"/>
    <property type="match status" value="1"/>
</dbReference>
<feature type="domain" description="AB hydrolase-1" evidence="1">
    <location>
        <begin position="23"/>
        <end position="272"/>
    </location>
</feature>
<comment type="caution">
    <text evidence="2">The sequence shown here is derived from an EMBL/GenBank/DDBJ whole genome shotgun (WGS) entry which is preliminary data.</text>
</comment>
<gene>
    <name evidence="2" type="ORF">Pth03_63190</name>
</gene>
<dbReference type="InterPro" id="IPR000073">
    <property type="entry name" value="AB_hydrolase_1"/>
</dbReference>
<organism evidence="2 3">
    <name type="scientific">Planotetraspora thailandica</name>
    <dbReference type="NCBI Taxonomy" id="487172"/>
    <lineage>
        <taxon>Bacteria</taxon>
        <taxon>Bacillati</taxon>
        <taxon>Actinomycetota</taxon>
        <taxon>Actinomycetes</taxon>
        <taxon>Streptosporangiales</taxon>
        <taxon>Streptosporangiaceae</taxon>
        <taxon>Planotetraspora</taxon>
    </lineage>
</organism>
<evidence type="ECO:0000259" key="1">
    <source>
        <dbReference type="Pfam" id="PF00561"/>
    </source>
</evidence>
<dbReference type="InterPro" id="IPR029058">
    <property type="entry name" value="AB_hydrolase_fold"/>
</dbReference>